<organism evidence="2 3">
    <name type="scientific">Hibiscus trionum</name>
    <name type="common">Flower of an hour</name>
    <dbReference type="NCBI Taxonomy" id="183268"/>
    <lineage>
        <taxon>Eukaryota</taxon>
        <taxon>Viridiplantae</taxon>
        <taxon>Streptophyta</taxon>
        <taxon>Embryophyta</taxon>
        <taxon>Tracheophyta</taxon>
        <taxon>Spermatophyta</taxon>
        <taxon>Magnoliopsida</taxon>
        <taxon>eudicotyledons</taxon>
        <taxon>Gunneridae</taxon>
        <taxon>Pentapetalae</taxon>
        <taxon>rosids</taxon>
        <taxon>malvids</taxon>
        <taxon>Malvales</taxon>
        <taxon>Malvaceae</taxon>
        <taxon>Malvoideae</taxon>
        <taxon>Hibiscus</taxon>
    </lineage>
</organism>
<dbReference type="OrthoDB" id="1702117at2759"/>
<dbReference type="Pfam" id="PF00078">
    <property type="entry name" value="RVT_1"/>
    <property type="match status" value="1"/>
</dbReference>
<dbReference type="PANTHER" id="PTHR33116">
    <property type="entry name" value="REVERSE TRANSCRIPTASE ZINC-BINDING DOMAIN-CONTAINING PROTEIN-RELATED-RELATED"/>
    <property type="match status" value="1"/>
</dbReference>
<gene>
    <name evidence="2" type="ORF">HRI_000214700</name>
</gene>
<dbReference type="InterPro" id="IPR043502">
    <property type="entry name" value="DNA/RNA_pol_sf"/>
</dbReference>
<accession>A0A9W7GTQ0</accession>
<dbReference type="AlphaFoldDB" id="A0A9W7GTQ0"/>
<dbReference type="PROSITE" id="PS50878">
    <property type="entry name" value="RT_POL"/>
    <property type="match status" value="1"/>
</dbReference>
<evidence type="ECO:0000259" key="1">
    <source>
        <dbReference type="PROSITE" id="PS50878"/>
    </source>
</evidence>
<dbReference type="EMBL" id="BSYR01000003">
    <property type="protein sequence ID" value="GMI65454.1"/>
    <property type="molecule type" value="Genomic_DNA"/>
</dbReference>
<proteinExistence type="predicted"/>
<evidence type="ECO:0000313" key="2">
    <source>
        <dbReference type="EMBL" id="GMI65454.1"/>
    </source>
</evidence>
<dbReference type="PANTHER" id="PTHR33116:SF75">
    <property type="entry name" value="RIBONUCLEASE H PROTEIN"/>
    <property type="match status" value="1"/>
</dbReference>
<name>A0A9W7GTQ0_HIBTR</name>
<dbReference type="CDD" id="cd01650">
    <property type="entry name" value="RT_nLTR_like"/>
    <property type="match status" value="1"/>
</dbReference>
<sequence length="481" mass="54460">MDRPFTVEEIWETIRASDGNKAPGPDGMNLDFYKKIWPHIKDKVLRFCEDFYKGKINDKFYNHSFLAMIPKKESPKMVEDYRPISLVNSLYKIVAKILSKRLSSCISEVVGENQFAFIPGKQISDCALIANEIIDDLRKRRKTSIVFKADFRRAYNTVDWSFLDLIMQKMGFSVRWRKWISECLSLALVSVLVNGKPSKAFSIKRGLRQGCPLSPLLFNLVGEALSLLLKKADAMGFIEGVQIGSSDVSISHLQFADGLVVFAKGDRENVINIKRLLRVFGLASGLSLNLSKTNLFGIAVDQLTVEEWAVNLGFKAGLLPSTYLGLPLGASRNSVQIWNPIIDKVKGKLAGWKGNFLSIAGRVCLIKSVLNNLLIYFPSLFKMPVSIADTLNRLFSHFLWGPHASRPIHWVKWDKVVKPKQMGGLGIADIQLKNRALINKWAWRYSFESGCLWRRIVDAKYNYDSNSLIPLSVDDRKSSWM</sequence>
<dbReference type="Proteomes" id="UP001165190">
    <property type="component" value="Unassembled WGS sequence"/>
</dbReference>
<reference evidence="2" key="1">
    <citation type="submission" date="2023-05" db="EMBL/GenBank/DDBJ databases">
        <title>Genome and transcriptome analyses reveal genes involved in the formation of fine ridges on petal epidermal cells in Hibiscus trionum.</title>
        <authorList>
            <person name="Koshimizu S."/>
            <person name="Masuda S."/>
            <person name="Ishii T."/>
            <person name="Shirasu K."/>
            <person name="Hoshino A."/>
            <person name="Arita M."/>
        </authorList>
    </citation>
    <scope>NUCLEOTIDE SEQUENCE</scope>
    <source>
        <strain evidence="2">Hamamatsu line</strain>
    </source>
</reference>
<feature type="domain" description="Reverse transcriptase" evidence="1">
    <location>
        <begin position="50"/>
        <end position="328"/>
    </location>
</feature>
<comment type="caution">
    <text evidence="2">The sequence shown here is derived from an EMBL/GenBank/DDBJ whole genome shotgun (WGS) entry which is preliminary data.</text>
</comment>
<keyword evidence="3" id="KW-1185">Reference proteome</keyword>
<dbReference type="InterPro" id="IPR000477">
    <property type="entry name" value="RT_dom"/>
</dbReference>
<dbReference type="SUPFAM" id="SSF56672">
    <property type="entry name" value="DNA/RNA polymerases"/>
    <property type="match status" value="1"/>
</dbReference>
<protein>
    <recommendedName>
        <fullName evidence="1">Reverse transcriptase domain-containing protein</fullName>
    </recommendedName>
</protein>
<evidence type="ECO:0000313" key="3">
    <source>
        <dbReference type="Proteomes" id="UP001165190"/>
    </source>
</evidence>